<accession>A0ABP8CTU1</accession>
<evidence type="ECO:0000256" key="2">
    <source>
        <dbReference type="SAM" id="MobiDB-lite"/>
    </source>
</evidence>
<evidence type="ECO:0000259" key="3">
    <source>
        <dbReference type="Pfam" id="PF07282"/>
    </source>
</evidence>
<protein>
    <recommendedName>
        <fullName evidence="3">Cas12f1-like TNB domain-containing protein</fullName>
    </recommendedName>
</protein>
<evidence type="ECO:0000256" key="1">
    <source>
        <dbReference type="ARBA" id="ARBA00023125"/>
    </source>
</evidence>
<dbReference type="RefSeq" id="WP_345120177.1">
    <property type="nucleotide sequence ID" value="NZ_BAABAT010000001.1"/>
</dbReference>
<dbReference type="InterPro" id="IPR010095">
    <property type="entry name" value="Cas12f1-like_TNB"/>
</dbReference>
<comment type="caution">
    <text evidence="4">The sequence shown here is derived from an EMBL/GenBank/DDBJ whole genome shotgun (WGS) entry which is preliminary data.</text>
</comment>
<keyword evidence="5" id="KW-1185">Reference proteome</keyword>
<keyword evidence="1" id="KW-0238">DNA-binding</keyword>
<feature type="region of interest" description="Disordered" evidence="2">
    <location>
        <begin position="1"/>
        <end position="21"/>
    </location>
</feature>
<evidence type="ECO:0000313" key="4">
    <source>
        <dbReference type="EMBL" id="GAA4243348.1"/>
    </source>
</evidence>
<dbReference type="Proteomes" id="UP001500620">
    <property type="component" value="Unassembled WGS sequence"/>
</dbReference>
<reference evidence="5" key="1">
    <citation type="journal article" date="2019" name="Int. J. Syst. Evol. Microbiol.">
        <title>The Global Catalogue of Microorganisms (GCM) 10K type strain sequencing project: providing services to taxonomists for standard genome sequencing and annotation.</title>
        <authorList>
            <consortium name="The Broad Institute Genomics Platform"/>
            <consortium name="The Broad Institute Genome Sequencing Center for Infectious Disease"/>
            <person name="Wu L."/>
            <person name="Ma J."/>
        </authorList>
    </citation>
    <scope>NUCLEOTIDE SEQUENCE [LARGE SCALE GENOMIC DNA]</scope>
    <source>
        <strain evidence="5">JCM 17441</strain>
    </source>
</reference>
<feature type="domain" description="Cas12f1-like TNB" evidence="3">
    <location>
        <begin position="483"/>
        <end position="544"/>
    </location>
</feature>
<sequence length="659" mass="72109">MSVTDLAPARRTRGKSRTKNWRREQDAPIAVIRLELDASDPRALRRVQAMFGAAFRLHRALQAQARSRVDAYWAAEHLREVDAKQARARFGLSRTALETAAYRHVENAGWMRHHLTKALAMHLADAVWQACDRHLFPDRSGHRLGRPRVGRWFAFTRVAGRARSHTKPRTWETFRLVGSLDGHTATYPPRRPESVITQPAGMPAPARPASGWWAYDGPLAVVFTGLPAGDLVLPVRLPQGAGQWPRLQHFLADPTVWHKIDLVRVEDQRAPGGWRYYAHLMILAAGWTSPIVAADRAAAPQDRVGGVDGNVSNLAVVSMPADPHDGGGLAAEHVTVTADQRARAEQAAVTARRRQRALDRSRRCSNAAQYTLGRRQARRAERRQQAGLPERTVEVPIGPRISNTAGRPNRAYQHDELSTAYRRTRAQHAEDSRAASQAKHHRARDLARKTVHIHGPHLVVEHVDIRVWARRWGKSIAMFSPGMLIAALDREAKAAGGRLLRAGTRQTALSQQCPCGHRAKRPLAQRTHHCAVCGLVGDRDLVAAAMAACVRLTDPDDPRTARIDETLAAALRQRAAGQQEALARSTAPAPASAPAGAAVGAAATHMVASAGRTTLATGCATPDETPSPRHGTTRTHTPAERKPAPQAGGQSRKPLRLNS</sequence>
<feature type="region of interest" description="Disordered" evidence="2">
    <location>
        <begin position="614"/>
        <end position="659"/>
    </location>
</feature>
<organism evidence="4 5">
    <name type="scientific">Dactylosporangium darangshiense</name>
    <dbReference type="NCBI Taxonomy" id="579108"/>
    <lineage>
        <taxon>Bacteria</taxon>
        <taxon>Bacillati</taxon>
        <taxon>Actinomycetota</taxon>
        <taxon>Actinomycetes</taxon>
        <taxon>Micromonosporales</taxon>
        <taxon>Micromonosporaceae</taxon>
        <taxon>Dactylosporangium</taxon>
    </lineage>
</organism>
<proteinExistence type="predicted"/>
<feature type="compositionally biased region" description="Basic residues" evidence="2">
    <location>
        <begin position="10"/>
        <end position="20"/>
    </location>
</feature>
<feature type="region of interest" description="Disordered" evidence="2">
    <location>
        <begin position="424"/>
        <end position="446"/>
    </location>
</feature>
<gene>
    <name evidence="4" type="ORF">GCM10022255_002080</name>
</gene>
<dbReference type="EMBL" id="BAABAT010000001">
    <property type="protein sequence ID" value="GAA4243348.1"/>
    <property type="molecule type" value="Genomic_DNA"/>
</dbReference>
<name>A0ABP8CTU1_9ACTN</name>
<dbReference type="Pfam" id="PF07282">
    <property type="entry name" value="Cas12f1-like_TNB"/>
    <property type="match status" value="1"/>
</dbReference>
<evidence type="ECO:0000313" key="5">
    <source>
        <dbReference type="Proteomes" id="UP001500620"/>
    </source>
</evidence>